<dbReference type="InterPro" id="IPR053191">
    <property type="entry name" value="DcsG_Biosynth_Enzyme"/>
</dbReference>
<dbReference type="InterPro" id="IPR011761">
    <property type="entry name" value="ATP-grasp"/>
</dbReference>
<evidence type="ECO:0000313" key="3">
    <source>
        <dbReference type="EMBL" id="NSX56972.1"/>
    </source>
</evidence>
<sequence>MRIALIACAQYPELSASNQVFKSALESRDISVDVVLWNRIAASEMLSYDLCVFRQSWDYQDDAAGFASWVGNANRLGARFANSAGTVLWNNDKRTLDELRDIGVTVPWMMDLGTILEPETTGIPDRVVLKPAFGGSGVGVRLCDRDQLVEALADARLEAPGRPFFAQEFIPEISEGEWSATIIDENIAHCIRRRPASGEFRTNGRFKPQTEVVEAPQSLQEAAEKVSRYLGPTMLYIRLDGIISAGNFVCTELELTDPDLYFEYCKESAALMAEQAIRFAEEVQAET</sequence>
<dbReference type="RefSeq" id="WP_174140124.1">
    <property type="nucleotide sequence ID" value="NZ_JABUFE010000028.1"/>
</dbReference>
<protein>
    <recommendedName>
        <fullName evidence="2">ATP-grasp domain-containing protein</fullName>
    </recommendedName>
</protein>
<proteinExistence type="predicted"/>
<dbReference type="SUPFAM" id="SSF56059">
    <property type="entry name" value="Glutathione synthetase ATP-binding domain-like"/>
    <property type="match status" value="1"/>
</dbReference>
<reference evidence="3 4" key="1">
    <citation type="submission" date="2020-06" db="EMBL/GenBank/DDBJ databases">
        <title>Sulfitobacter algicola sp. nov., isolated from green algae.</title>
        <authorList>
            <person name="Wang C."/>
        </authorList>
    </citation>
    <scope>NUCLEOTIDE SEQUENCE [LARGE SCALE GENOMIC DNA]</scope>
    <source>
        <strain evidence="3 4">1151</strain>
    </source>
</reference>
<dbReference type="Proteomes" id="UP000777935">
    <property type="component" value="Unassembled WGS sequence"/>
</dbReference>
<evidence type="ECO:0000313" key="4">
    <source>
        <dbReference type="Proteomes" id="UP000777935"/>
    </source>
</evidence>
<keyword evidence="1" id="KW-0067">ATP-binding</keyword>
<organism evidence="3 4">
    <name type="scientific">Parasulfitobacter algicola</name>
    <dbReference type="NCBI Taxonomy" id="2614809"/>
    <lineage>
        <taxon>Bacteria</taxon>
        <taxon>Pseudomonadati</taxon>
        <taxon>Pseudomonadota</taxon>
        <taxon>Alphaproteobacteria</taxon>
        <taxon>Rhodobacterales</taxon>
        <taxon>Roseobacteraceae</taxon>
        <taxon>Parasulfitobacter</taxon>
    </lineage>
</organism>
<dbReference type="Gene3D" id="3.30.470.20">
    <property type="entry name" value="ATP-grasp fold, B domain"/>
    <property type="match status" value="1"/>
</dbReference>
<feature type="domain" description="ATP-grasp" evidence="2">
    <location>
        <begin position="96"/>
        <end position="281"/>
    </location>
</feature>
<evidence type="ECO:0000259" key="2">
    <source>
        <dbReference type="PROSITE" id="PS50975"/>
    </source>
</evidence>
<dbReference type="InterPro" id="IPR004218">
    <property type="entry name" value="GSHS_ATP-bd"/>
</dbReference>
<dbReference type="Pfam" id="PF02955">
    <property type="entry name" value="GSH-S_ATP"/>
    <property type="match status" value="1"/>
</dbReference>
<accession>A0ABX2IVM2</accession>
<name>A0ABX2IVM2_9RHOB</name>
<comment type="caution">
    <text evidence="3">The sequence shown here is derived from an EMBL/GenBank/DDBJ whole genome shotgun (WGS) entry which is preliminary data.</text>
</comment>
<evidence type="ECO:0000256" key="1">
    <source>
        <dbReference type="PROSITE-ProRule" id="PRU00409"/>
    </source>
</evidence>
<dbReference type="PANTHER" id="PTHR39217">
    <property type="match status" value="1"/>
</dbReference>
<keyword evidence="4" id="KW-1185">Reference proteome</keyword>
<gene>
    <name evidence="3" type="ORF">HRQ87_19510</name>
</gene>
<dbReference type="PANTHER" id="PTHR39217:SF1">
    <property type="entry name" value="GLUTATHIONE SYNTHETASE"/>
    <property type="match status" value="1"/>
</dbReference>
<dbReference type="PROSITE" id="PS50975">
    <property type="entry name" value="ATP_GRASP"/>
    <property type="match status" value="1"/>
</dbReference>
<dbReference type="EMBL" id="JABUFE010000028">
    <property type="protein sequence ID" value="NSX56972.1"/>
    <property type="molecule type" value="Genomic_DNA"/>
</dbReference>
<keyword evidence="1" id="KW-0547">Nucleotide-binding</keyword>